<keyword evidence="2" id="KW-1185">Reference proteome</keyword>
<gene>
    <name evidence="1" type="ORF">EPL05_03285</name>
</gene>
<accession>A0A3S3VLH5</accession>
<dbReference type="Pfam" id="PF12244">
    <property type="entry name" value="DUF3606"/>
    <property type="match status" value="1"/>
</dbReference>
<protein>
    <submittedName>
        <fullName evidence="1">DUF3606 domain-containing protein</fullName>
    </submittedName>
</protein>
<dbReference type="Proteomes" id="UP000286701">
    <property type="component" value="Unassembled WGS sequence"/>
</dbReference>
<dbReference type="RefSeq" id="WP_128533046.1">
    <property type="nucleotide sequence ID" value="NZ_SBIW01000002.1"/>
</dbReference>
<evidence type="ECO:0000313" key="1">
    <source>
        <dbReference type="EMBL" id="RWY55932.1"/>
    </source>
</evidence>
<organism evidence="1 2">
    <name type="scientific">Mucilaginibacter gilvus</name>
    <dbReference type="NCBI Taxonomy" id="2305909"/>
    <lineage>
        <taxon>Bacteria</taxon>
        <taxon>Pseudomonadati</taxon>
        <taxon>Bacteroidota</taxon>
        <taxon>Sphingobacteriia</taxon>
        <taxon>Sphingobacteriales</taxon>
        <taxon>Sphingobacteriaceae</taxon>
        <taxon>Mucilaginibacter</taxon>
    </lineage>
</organism>
<dbReference type="AlphaFoldDB" id="A0A3S3VLH5"/>
<proteinExistence type="predicted"/>
<dbReference type="InterPro" id="IPR022037">
    <property type="entry name" value="DUF3606"/>
</dbReference>
<reference evidence="1 2" key="1">
    <citation type="submission" date="2019-01" db="EMBL/GenBank/DDBJ databases">
        <title>Mucilaginibacter antarcticum sp. nov., isolated from antarctic soil.</title>
        <authorList>
            <person name="Yan Y.-Q."/>
            <person name="Du Z.-J."/>
        </authorList>
    </citation>
    <scope>NUCLEOTIDE SEQUENCE [LARGE SCALE GENOMIC DNA]</scope>
    <source>
        <strain evidence="1 2">F01003</strain>
    </source>
</reference>
<name>A0A3S3VLH5_9SPHI</name>
<evidence type="ECO:0000313" key="2">
    <source>
        <dbReference type="Proteomes" id="UP000286701"/>
    </source>
</evidence>
<comment type="caution">
    <text evidence="1">The sequence shown here is derived from an EMBL/GenBank/DDBJ whole genome shotgun (WGS) entry which is preliminary data.</text>
</comment>
<dbReference type="EMBL" id="SBIW01000002">
    <property type="protein sequence ID" value="RWY55932.1"/>
    <property type="molecule type" value="Genomic_DNA"/>
</dbReference>
<sequence length="49" mass="5568">MKDNRSVDISDDYAIDFWTLELKTTKSKLLAAVAEVGDAFNAVKKQHRK</sequence>